<comment type="similarity">
    <text evidence="1">Belongs to the enoyl-CoA hydratase/isomerase family.</text>
</comment>
<accession>A0A078KWU5</accession>
<dbReference type="Pfam" id="PF00378">
    <property type="entry name" value="ECH_1"/>
    <property type="match status" value="1"/>
</dbReference>
<evidence type="ECO:0000313" key="3">
    <source>
        <dbReference type="Proteomes" id="UP000044071"/>
    </source>
</evidence>
<dbReference type="Proteomes" id="UP000044071">
    <property type="component" value="Unassembled WGS sequence"/>
</dbReference>
<evidence type="ECO:0000313" key="2">
    <source>
        <dbReference type="EMBL" id="CDZ77472.1"/>
    </source>
</evidence>
<dbReference type="GO" id="GO:0003824">
    <property type="term" value="F:catalytic activity"/>
    <property type="evidence" value="ECO:0007669"/>
    <property type="project" value="UniProtKB-ARBA"/>
</dbReference>
<sequence length="263" mass="28683">MKEKTLSDLLSEQHNHVFIITLNRTNKHNAFDDNLLIALQQALDNAIANSQVRVIILKANGRHFSAGADLAWMQRVAEYSEEENLEDAMILARLMYTLNQSPKPTIAMVQGAALGGGAGLAAACDIAIAGTSARFCFSEVKLGLIPAVISPYVIKAIGERAAKHLFMTAEAFDAQQALRLQLVQHCVADEVLWPFTLNYAEQIAKLAPQAVNDCKPLVAQIAGKTINEDLIHQTAALIAKKRISAEGQQGLRAFLNKETPNWS</sequence>
<dbReference type="CDD" id="cd06558">
    <property type="entry name" value="crotonase-like"/>
    <property type="match status" value="1"/>
</dbReference>
<dbReference type="eggNOG" id="COG1024">
    <property type="taxonomic scope" value="Bacteria"/>
</dbReference>
<dbReference type="PANTHER" id="PTHR42964:SF1">
    <property type="entry name" value="POLYKETIDE BIOSYNTHESIS ENOYL-COA HYDRATASE PKSH-RELATED"/>
    <property type="match status" value="1"/>
</dbReference>
<dbReference type="GO" id="GO:0008300">
    <property type="term" value="P:isoprenoid catabolic process"/>
    <property type="evidence" value="ECO:0007669"/>
    <property type="project" value="TreeGrafter"/>
</dbReference>
<dbReference type="InterPro" id="IPR051683">
    <property type="entry name" value="Enoyl-CoA_Hydratase/Isomerase"/>
</dbReference>
<dbReference type="PANTHER" id="PTHR42964">
    <property type="entry name" value="ENOYL-COA HYDRATASE"/>
    <property type="match status" value="1"/>
</dbReference>
<dbReference type="InterPro" id="IPR001753">
    <property type="entry name" value="Enoyl-CoA_hydra/iso"/>
</dbReference>
<evidence type="ECO:0000256" key="1">
    <source>
        <dbReference type="ARBA" id="ARBA00005254"/>
    </source>
</evidence>
<name>A0A078KWU5_9GAMM</name>
<dbReference type="InterPro" id="IPR014748">
    <property type="entry name" value="Enoyl-CoA_hydra_C"/>
</dbReference>
<protein>
    <submittedName>
        <fullName evidence="2">2,3-dehydroadipyl-CoA hydratase</fullName>
    </submittedName>
</protein>
<dbReference type="SUPFAM" id="SSF52096">
    <property type="entry name" value="ClpP/crotonase"/>
    <property type="match status" value="1"/>
</dbReference>
<dbReference type="AlphaFoldDB" id="A0A078KWU5"/>
<gene>
    <name evidence="2" type="primary">paaF</name>
    <name evidence="2" type="ORF">BN59_01755</name>
</gene>
<dbReference type="STRING" id="1034943.BN59_01755"/>
<dbReference type="Gene3D" id="1.10.12.10">
    <property type="entry name" value="Lyase 2-enoyl-coa Hydratase, Chain A, domain 2"/>
    <property type="match status" value="1"/>
</dbReference>
<organism evidence="2 3">
    <name type="scientific">Legionella massiliensis</name>
    <dbReference type="NCBI Taxonomy" id="1034943"/>
    <lineage>
        <taxon>Bacteria</taxon>
        <taxon>Pseudomonadati</taxon>
        <taxon>Pseudomonadota</taxon>
        <taxon>Gammaproteobacteria</taxon>
        <taxon>Legionellales</taxon>
        <taxon>Legionellaceae</taxon>
        <taxon>Legionella</taxon>
    </lineage>
</organism>
<reference evidence="2 3" key="1">
    <citation type="submission" date="2014-06" db="EMBL/GenBank/DDBJ databases">
        <authorList>
            <person name="Urmite Genomes Urmite Genomes"/>
        </authorList>
    </citation>
    <scope>NUCLEOTIDE SEQUENCE [LARGE SCALE GENOMIC DNA]</scope>
</reference>
<keyword evidence="3" id="KW-1185">Reference proteome</keyword>
<dbReference type="InterPro" id="IPR029045">
    <property type="entry name" value="ClpP/crotonase-like_dom_sf"/>
</dbReference>
<dbReference type="Gene3D" id="3.90.226.10">
    <property type="entry name" value="2-enoyl-CoA Hydratase, Chain A, domain 1"/>
    <property type="match status" value="1"/>
</dbReference>
<dbReference type="EMBL" id="CCSB01000002">
    <property type="protein sequence ID" value="CDZ77472.1"/>
    <property type="molecule type" value="Genomic_DNA"/>
</dbReference>
<proteinExistence type="inferred from homology"/>